<gene>
    <name evidence="2" type="ORF">D9V74_01555</name>
</gene>
<evidence type="ECO:0000313" key="3">
    <source>
        <dbReference type="Proteomes" id="UP000298745"/>
    </source>
</evidence>
<evidence type="ECO:0000313" key="2">
    <source>
        <dbReference type="EMBL" id="QCI23866.1"/>
    </source>
</evidence>
<dbReference type="RefSeq" id="WP_261979351.1">
    <property type="nucleotide sequence ID" value="NZ_CP034864.1"/>
</dbReference>
<evidence type="ECO:0000259" key="1">
    <source>
        <dbReference type="Pfam" id="PF08468"/>
    </source>
</evidence>
<dbReference type="EMBL" id="CP034864">
    <property type="protein sequence ID" value="QCI23866.1"/>
    <property type="molecule type" value="Genomic_DNA"/>
</dbReference>
<name>A0A4D6Y2X2_9GAMM</name>
<dbReference type="InterPro" id="IPR013675">
    <property type="entry name" value="Mtase_sm_N"/>
</dbReference>
<dbReference type="Proteomes" id="UP000298745">
    <property type="component" value="Chromosome"/>
</dbReference>
<reference evidence="2 3" key="1">
    <citation type="submission" date="2018-12" db="EMBL/GenBank/DDBJ databases">
        <authorList>
            <person name="Chong R.A."/>
        </authorList>
    </citation>
    <scope>NUCLEOTIDE SEQUENCE [LARGE SCALE GENOMIC DNA]</scope>
    <source>
        <strain evidence="2 3">Msa</strain>
    </source>
</reference>
<dbReference type="Pfam" id="PF08468">
    <property type="entry name" value="MTS_N"/>
    <property type="match status" value="1"/>
</dbReference>
<reference evidence="2 3" key="2">
    <citation type="submission" date="2019-05" db="EMBL/GenBank/DDBJ databases">
        <title>Genome evolution of the obligate endosymbiont Buchnera aphidicola.</title>
        <authorList>
            <person name="Moran N.A."/>
        </authorList>
    </citation>
    <scope>NUCLEOTIDE SEQUENCE [LARGE SCALE GENOMIC DNA]</scope>
    <source>
        <strain evidence="2 3">Msa</strain>
    </source>
</reference>
<sequence>MLISQNSQLILRNKKIFEKKKVLFFGNIKDDYPLYLQTINTKIHVKKYDFYIFLKKKILKKLVFIIIYYYRKK</sequence>
<protein>
    <recommendedName>
        <fullName evidence="1">Methyltransferase small N-terminal domain-containing protein</fullName>
    </recommendedName>
</protein>
<accession>A0A4D6Y2X2</accession>
<dbReference type="InterPro" id="IPR029063">
    <property type="entry name" value="SAM-dependent_MTases_sf"/>
</dbReference>
<dbReference type="Gene3D" id="3.40.50.150">
    <property type="entry name" value="Vaccinia Virus protein VP39"/>
    <property type="match status" value="1"/>
</dbReference>
<organism evidence="2 3">
    <name type="scientific">Buchnera aphidicola</name>
    <name type="common">Macrosiphoniella sanborni</name>
    <dbReference type="NCBI Taxonomy" id="1241865"/>
    <lineage>
        <taxon>Bacteria</taxon>
        <taxon>Pseudomonadati</taxon>
        <taxon>Pseudomonadota</taxon>
        <taxon>Gammaproteobacteria</taxon>
        <taxon>Enterobacterales</taxon>
        <taxon>Erwiniaceae</taxon>
        <taxon>Buchnera</taxon>
    </lineage>
</organism>
<dbReference type="AlphaFoldDB" id="A0A4D6Y2X2"/>
<proteinExistence type="predicted"/>
<feature type="domain" description="Methyltransferase small N-terminal" evidence="1">
    <location>
        <begin position="7"/>
        <end position="60"/>
    </location>
</feature>
<dbReference type="GO" id="GO:0008990">
    <property type="term" value="F:rRNA (guanine-N2-)-methyltransferase activity"/>
    <property type="evidence" value="ECO:0007669"/>
    <property type="project" value="InterPro"/>
</dbReference>